<evidence type="ECO:0000313" key="1">
    <source>
        <dbReference type="EMBL" id="OHT24093.1"/>
    </source>
</evidence>
<dbReference type="AlphaFoldDB" id="A0A1S1HRZ3"/>
<dbReference type="EMBL" id="LVIE01000168">
    <property type="protein sequence ID" value="OHT24093.1"/>
    <property type="molecule type" value="Genomic_DNA"/>
</dbReference>
<keyword evidence="1" id="KW-0808">Transferase</keyword>
<comment type="caution">
    <text evidence="1">The sequence shown here is derived from an EMBL/GenBank/DDBJ whole genome shotgun (WGS) entry which is preliminary data.</text>
</comment>
<keyword evidence="2" id="KW-1185">Reference proteome</keyword>
<accession>A0A1S1HRZ3</accession>
<proteinExistence type="predicted"/>
<reference evidence="1 2" key="1">
    <citation type="submission" date="2016-03" db="EMBL/GenBank/DDBJ databases">
        <title>Genome sequence of Providencia stuartii strain, isolated from the salivary glands of larval Lucilia sericata.</title>
        <authorList>
            <person name="Yuan Y."/>
            <person name="Zhang Y."/>
            <person name="Fu S."/>
            <person name="Crippen T.L."/>
            <person name="Visi D."/>
            <person name="Benbow M.E."/>
            <person name="Allen M."/>
            <person name="Tomberlin J.K."/>
            <person name="Sze S.-H."/>
            <person name="Tarone A.M."/>
        </authorList>
    </citation>
    <scope>NUCLEOTIDE SEQUENCE [LARGE SCALE GENOMIC DNA]</scope>
    <source>
        <strain evidence="1 2">Crippen</strain>
    </source>
</reference>
<dbReference type="Gene3D" id="3.40.630.30">
    <property type="match status" value="1"/>
</dbReference>
<dbReference type="Proteomes" id="UP000179588">
    <property type="component" value="Unassembled WGS sequence"/>
</dbReference>
<sequence length="162" mass="18334">MTFQHRLMKMTDCEEVTHLLQRNAQSQGGGLLGEFPLNKVESMFANSLRVIIAYERNHIVGVVFSFDVKSSALPPLAQYITQQFKAEMNNSWFYGPVCIDAAYRGKNMLKPLYDAICTQQTGSPVAFINIDNIRSLKAHQKLGMREIAEFSFAGTRYYLVKG</sequence>
<dbReference type="InterPro" id="IPR016181">
    <property type="entry name" value="Acyl_CoA_acyltransferase"/>
</dbReference>
<dbReference type="SUPFAM" id="SSF55729">
    <property type="entry name" value="Acyl-CoA N-acyltransferases (Nat)"/>
    <property type="match status" value="1"/>
</dbReference>
<evidence type="ECO:0000313" key="2">
    <source>
        <dbReference type="Proteomes" id="UP000179588"/>
    </source>
</evidence>
<gene>
    <name evidence="1" type="ORF">A3Q29_05375</name>
</gene>
<protein>
    <submittedName>
        <fullName evidence="1">Acetyltransferase</fullName>
    </submittedName>
</protein>
<name>A0A1S1HRZ3_PROST</name>
<organism evidence="1 2">
    <name type="scientific">Providencia stuartii</name>
    <dbReference type="NCBI Taxonomy" id="588"/>
    <lineage>
        <taxon>Bacteria</taxon>
        <taxon>Pseudomonadati</taxon>
        <taxon>Pseudomonadota</taxon>
        <taxon>Gammaproteobacteria</taxon>
        <taxon>Enterobacterales</taxon>
        <taxon>Morganellaceae</taxon>
        <taxon>Providencia</taxon>
    </lineage>
</organism>
<dbReference type="GO" id="GO:0016740">
    <property type="term" value="F:transferase activity"/>
    <property type="evidence" value="ECO:0007669"/>
    <property type="project" value="UniProtKB-KW"/>
</dbReference>